<dbReference type="AlphaFoldDB" id="A0A7U2I766"/>
<keyword evidence="3" id="KW-1185">Reference proteome</keyword>
<dbReference type="EMBL" id="CP069035">
    <property type="protein sequence ID" value="QRD02512.1"/>
    <property type="molecule type" value="Genomic_DNA"/>
</dbReference>
<evidence type="ECO:0000256" key="1">
    <source>
        <dbReference type="SAM" id="MobiDB-lite"/>
    </source>
</evidence>
<dbReference type="OrthoDB" id="4764735at2759"/>
<organism evidence="2 3">
    <name type="scientific">Phaeosphaeria nodorum (strain SN15 / ATCC MYA-4574 / FGSC 10173)</name>
    <name type="common">Glume blotch fungus</name>
    <name type="synonym">Parastagonospora nodorum</name>
    <dbReference type="NCBI Taxonomy" id="321614"/>
    <lineage>
        <taxon>Eukaryota</taxon>
        <taxon>Fungi</taxon>
        <taxon>Dikarya</taxon>
        <taxon>Ascomycota</taxon>
        <taxon>Pezizomycotina</taxon>
        <taxon>Dothideomycetes</taxon>
        <taxon>Pleosporomycetidae</taxon>
        <taxon>Pleosporales</taxon>
        <taxon>Pleosporineae</taxon>
        <taxon>Phaeosphaeriaceae</taxon>
        <taxon>Parastagonospora</taxon>
    </lineage>
</organism>
<name>A0A7U2I766_PHANO</name>
<accession>A0A7U2I766</accession>
<proteinExistence type="predicted"/>
<protein>
    <submittedName>
        <fullName evidence="2">Uncharacterized protein</fullName>
    </submittedName>
</protein>
<evidence type="ECO:0000313" key="3">
    <source>
        <dbReference type="Proteomes" id="UP000663193"/>
    </source>
</evidence>
<reference evidence="3" key="1">
    <citation type="journal article" date="2021" name="BMC Genomics">
        <title>Chromosome-level genome assembly and manually-curated proteome of model necrotroph Parastagonospora nodorum Sn15 reveals a genome-wide trove of candidate effector homologs, and redundancy of virulence-related functions within an accessory chromosome.</title>
        <authorList>
            <person name="Bertazzoni S."/>
            <person name="Jones D.A.B."/>
            <person name="Phan H.T."/>
            <person name="Tan K.-C."/>
            <person name="Hane J.K."/>
        </authorList>
    </citation>
    <scope>NUCLEOTIDE SEQUENCE [LARGE SCALE GENOMIC DNA]</scope>
    <source>
        <strain evidence="3">SN15 / ATCC MYA-4574 / FGSC 10173)</strain>
    </source>
</reference>
<gene>
    <name evidence="2" type="ORF">JI435_303830</name>
</gene>
<dbReference type="Proteomes" id="UP000663193">
    <property type="component" value="Chromosome 13"/>
</dbReference>
<sequence length="239" mass="26981">MSSDNGSTPRMPPPEEEMSESSPNKLPHSDVTFVSGPQNRYRLRCRTRWRSVRSSASDWDTFGIYTPYWSAFKHDTGIFMGGVNDDGDVQITKTWNEAYMIKAKDTWRIGGLYQAAELDLRTCQRGSRKVKRVSISIGPEGAYFARSRTSHIAHALPNKFQRAIAESESPPIEVALGMKEAWIVLFEDGSRSWDLRSAYPSLAGNGKLDNEEDKVVFAALSPYRKDDFSLTLKNVHQHS</sequence>
<feature type="region of interest" description="Disordered" evidence="1">
    <location>
        <begin position="1"/>
        <end position="33"/>
    </location>
</feature>
<dbReference type="VEuPathDB" id="FungiDB:JI435_303830"/>
<evidence type="ECO:0000313" key="2">
    <source>
        <dbReference type="EMBL" id="QRD02512.1"/>
    </source>
</evidence>